<evidence type="ECO:0000256" key="1">
    <source>
        <dbReference type="SAM" id="MobiDB-lite"/>
    </source>
</evidence>
<gene>
    <name evidence="2" type="ORF">CCHR01_19708</name>
</gene>
<name>A0AAD8ZYI0_9PEZI</name>
<feature type="region of interest" description="Disordered" evidence="1">
    <location>
        <begin position="1"/>
        <end position="51"/>
    </location>
</feature>
<comment type="caution">
    <text evidence="2">The sequence shown here is derived from an EMBL/GenBank/DDBJ whole genome shotgun (WGS) entry which is preliminary data.</text>
</comment>
<protein>
    <submittedName>
        <fullName evidence="2">Uncharacterized protein</fullName>
    </submittedName>
</protein>
<evidence type="ECO:0000313" key="2">
    <source>
        <dbReference type="EMBL" id="KAK1837669.1"/>
    </source>
</evidence>
<feature type="compositionally biased region" description="Acidic residues" evidence="1">
    <location>
        <begin position="1"/>
        <end position="11"/>
    </location>
</feature>
<dbReference type="EMBL" id="JAQOWY010001068">
    <property type="protein sequence ID" value="KAK1837669.1"/>
    <property type="molecule type" value="Genomic_DNA"/>
</dbReference>
<reference evidence="2" key="1">
    <citation type="submission" date="2023-01" db="EMBL/GenBank/DDBJ databases">
        <title>Colletotrichum chrysophilum M932 genome sequence.</title>
        <authorList>
            <person name="Baroncelli R."/>
        </authorList>
    </citation>
    <scope>NUCLEOTIDE SEQUENCE</scope>
    <source>
        <strain evidence="2">M932</strain>
    </source>
</reference>
<evidence type="ECO:0000313" key="3">
    <source>
        <dbReference type="Proteomes" id="UP001243330"/>
    </source>
</evidence>
<feature type="compositionally biased region" description="Basic and acidic residues" evidence="1">
    <location>
        <begin position="42"/>
        <end position="51"/>
    </location>
</feature>
<proteinExistence type="predicted"/>
<dbReference type="Proteomes" id="UP001243330">
    <property type="component" value="Unassembled WGS sequence"/>
</dbReference>
<accession>A0AAD8ZYI0</accession>
<sequence>MADDNLTDDGLDSGVFSGEDEDEYLHGGPAYHDGNTEGEEEPPTKRWKVDHSSGHHKFRVPQFVQRVLGSGFEPSDALDMLQQKHTIDFGSKNAGSAQAKPTDGFFPEFFLDFLSIVGKPGRPISSDDGPIFDNVTISFQRWAKPYGAKHVSGIPFDITGRTFRIAQAATREVWFIVMHPMSGEVTELPRSAADRRRRREQAGENSGLPKPLAQKLATYITRVFRSAELLGEGVEDSWYPGGPHSQRITTTKWTIFQKQFMDGWAAWAGTHDPGSFWCSHEPAFHAYDYGANIQIEVSDWLFHLPRERPYTHDDEEEDEDEEDEDQAIVDIARRQAAGVFVEDNGRAAVEENAANYNRILQESAGLQKLVQELNDRFRLDNIAVVSYALAVCINSDSDGKPRCLLVDRNMMAREYPSPRDFTFYPQAFNPVYGNVSSSRPPEFLAPLFATMKGNMSDRNEGADVLSFGYFQGYSNIKRSVRHSPQDLLATKGYATAALTVPASDACSMSATRDKRERLLRLIRGQGTPFSPDASTPFARERVQMQYAIDTSEVAYRLEQVVSLDLGRMVGAERKFETVIHTIFQIIRFFLVEVESYVHIFRSMPTDVFPKIMCAYSRIFELALGEMERRFTHGGERGLDLPHSEAVAVMDRLGGYIFTGHDRHLPKTVLRPLGTIDSLRNGAWPYIDPALLDMRSSGGAVIHIGKWPRTKKGGRPVLLHVGELRFHYGERISANRESDLWFAQLGETAFSSVMAVTGFVDELVRDLWVPQTKSFITQQLRRRLHEGGETDGRPITSDIIRQCQTAIEAWQDAKDAFTNVALVRLTKGLEAGGSRVAITESTTRTRHDFAVELIRAIATNKGKDAFSSKNASWPLKLHLAIASGHKADGGIGRSEWASVLTACLLTERIEWLPGSIRGRLTSRNIIHLSGATAVLPKMSGPPGSLRRAAQEAELAYEEAARRRAHQAANKLNIDFGCDFPIISIPDLLQSGLDQAKSVFTRADGDRKVLDHYQLVMNCLAENIDDPLCQLMLMLTLTVCSSSATPQVDVGAKAFSVSPKRKDPGQLALAMVTRMMWFLYRQSFPWDKGSGSTAHDVAEMTKKIGM</sequence>
<feature type="region of interest" description="Disordered" evidence="1">
    <location>
        <begin position="187"/>
        <end position="209"/>
    </location>
</feature>
<dbReference type="AlphaFoldDB" id="A0AAD8ZYI0"/>
<keyword evidence="3" id="KW-1185">Reference proteome</keyword>
<organism evidence="2 3">
    <name type="scientific">Colletotrichum chrysophilum</name>
    <dbReference type="NCBI Taxonomy" id="1836956"/>
    <lineage>
        <taxon>Eukaryota</taxon>
        <taxon>Fungi</taxon>
        <taxon>Dikarya</taxon>
        <taxon>Ascomycota</taxon>
        <taxon>Pezizomycotina</taxon>
        <taxon>Sordariomycetes</taxon>
        <taxon>Hypocreomycetidae</taxon>
        <taxon>Glomerellales</taxon>
        <taxon>Glomerellaceae</taxon>
        <taxon>Colletotrichum</taxon>
        <taxon>Colletotrichum gloeosporioides species complex</taxon>
    </lineage>
</organism>